<organism evidence="2 3">
    <name type="scientific">Actinacidiphila rubida</name>
    <dbReference type="NCBI Taxonomy" id="310780"/>
    <lineage>
        <taxon>Bacteria</taxon>
        <taxon>Bacillati</taxon>
        <taxon>Actinomycetota</taxon>
        <taxon>Actinomycetes</taxon>
        <taxon>Kitasatosporales</taxon>
        <taxon>Streptomycetaceae</taxon>
        <taxon>Actinacidiphila</taxon>
    </lineage>
</organism>
<keyword evidence="1" id="KW-0812">Transmembrane</keyword>
<accession>A0A1H8KZN5</accession>
<evidence type="ECO:0000313" key="3">
    <source>
        <dbReference type="Proteomes" id="UP000181951"/>
    </source>
</evidence>
<name>A0A1H8KZN5_9ACTN</name>
<feature type="transmembrane region" description="Helical" evidence="1">
    <location>
        <begin position="75"/>
        <end position="94"/>
    </location>
</feature>
<evidence type="ECO:0000256" key="1">
    <source>
        <dbReference type="SAM" id="Phobius"/>
    </source>
</evidence>
<evidence type="ECO:0000313" key="2">
    <source>
        <dbReference type="EMBL" id="SEN98372.1"/>
    </source>
</evidence>
<dbReference type="EMBL" id="FODD01000014">
    <property type="protein sequence ID" value="SEN98372.1"/>
    <property type="molecule type" value="Genomic_DNA"/>
</dbReference>
<keyword evidence="3" id="KW-1185">Reference proteome</keyword>
<protein>
    <submittedName>
        <fullName evidence="2">Uncharacterized protein</fullName>
    </submittedName>
</protein>
<dbReference type="STRING" id="310780.SAMN05216267_1014176"/>
<reference evidence="2 3" key="1">
    <citation type="submission" date="2016-10" db="EMBL/GenBank/DDBJ databases">
        <authorList>
            <person name="de Groot N.N."/>
        </authorList>
    </citation>
    <scope>NUCLEOTIDE SEQUENCE [LARGE SCALE GENOMIC DNA]</scope>
    <source>
        <strain evidence="2 3">CGMCC 4.2026</strain>
    </source>
</reference>
<proteinExistence type="predicted"/>
<gene>
    <name evidence="2" type="ORF">SAMN05216267_1014176</name>
</gene>
<feature type="transmembrane region" description="Helical" evidence="1">
    <location>
        <begin position="41"/>
        <end position="63"/>
    </location>
</feature>
<keyword evidence="1" id="KW-1133">Transmembrane helix</keyword>
<sequence length="109" mass="11541">MPPGITGPADRAANALVGVGLSAHDGCVNDWLRARSGWTTLLLFWGVALAGALLGEMTSRWLLEHHPATSFTAHLPWSLGGSFFVALCGTAGTLSRRRRRHPEGAAPGR</sequence>
<dbReference type="Proteomes" id="UP000181951">
    <property type="component" value="Unassembled WGS sequence"/>
</dbReference>
<dbReference type="AlphaFoldDB" id="A0A1H8KZN5"/>
<keyword evidence="1" id="KW-0472">Membrane</keyword>